<keyword evidence="3" id="KW-1185">Reference proteome</keyword>
<dbReference type="SUPFAM" id="SSF82199">
    <property type="entry name" value="SET domain"/>
    <property type="match status" value="1"/>
</dbReference>
<evidence type="ECO:0000259" key="1">
    <source>
        <dbReference type="PROSITE" id="PS50280"/>
    </source>
</evidence>
<comment type="caution">
    <text evidence="2">The sequence shown here is derived from an EMBL/GenBank/DDBJ whole genome shotgun (WGS) entry which is preliminary data.</text>
</comment>
<dbReference type="Gene3D" id="2.170.270.10">
    <property type="entry name" value="SET domain"/>
    <property type="match status" value="1"/>
</dbReference>
<dbReference type="InterPro" id="IPR046341">
    <property type="entry name" value="SET_dom_sf"/>
</dbReference>
<gene>
    <name evidence="2" type="ORF">DXZ20_01930</name>
</gene>
<dbReference type="Proteomes" id="UP000481033">
    <property type="component" value="Unassembled WGS sequence"/>
</dbReference>
<dbReference type="RefSeq" id="WP_163669572.1">
    <property type="nucleotide sequence ID" value="NZ_QXHD01000003.1"/>
</dbReference>
<reference evidence="2 3" key="1">
    <citation type="journal article" date="2020" name="Microb. Ecol.">
        <title>Ecogenomics of the Marine Benthic Filamentous Cyanobacterium Adonisia.</title>
        <authorList>
            <person name="Walter J.M."/>
            <person name="Coutinho F.H."/>
            <person name="Leomil L."/>
            <person name="Hargreaves P.I."/>
            <person name="Campeao M.E."/>
            <person name="Vieira V.V."/>
            <person name="Silva B.S."/>
            <person name="Fistarol G.O."/>
            <person name="Salomon P.S."/>
            <person name="Sawabe T."/>
            <person name="Mino S."/>
            <person name="Hosokawa M."/>
            <person name="Miyashita H."/>
            <person name="Maruyama F."/>
            <person name="van Verk M.C."/>
            <person name="Dutilh B.E."/>
            <person name="Thompson C.C."/>
            <person name="Thompson F.L."/>
        </authorList>
    </citation>
    <scope>NUCLEOTIDE SEQUENCE [LARGE SCALE GENOMIC DNA]</scope>
    <source>
        <strain evidence="2 3">CCMR0081</strain>
    </source>
</reference>
<accession>A0A6M0REZ0</accession>
<evidence type="ECO:0000313" key="3">
    <source>
        <dbReference type="Proteomes" id="UP000481033"/>
    </source>
</evidence>
<sequence length="129" mass="14320">MTCTNLLAIESIAIKGRGVVTTKAIAANTVLEIAPVASFPSTERKIIDTTQIAKYYFVQPEAYQCNHEVDGYFVFGLASLCNHDSTPNSKVEWVTDEIGLWSHLTSIKDIASGEEVTLYYTNIDEYDFS</sequence>
<dbReference type="AlphaFoldDB" id="A0A6M0REZ0"/>
<dbReference type="Pfam" id="PF00856">
    <property type="entry name" value="SET"/>
    <property type="match status" value="1"/>
</dbReference>
<dbReference type="InterPro" id="IPR001214">
    <property type="entry name" value="SET_dom"/>
</dbReference>
<name>A0A6M0REZ0_9CYAN</name>
<feature type="domain" description="SET" evidence="1">
    <location>
        <begin position="5"/>
        <end position="121"/>
    </location>
</feature>
<protein>
    <submittedName>
        <fullName evidence="2">SET domain-containing protein</fullName>
    </submittedName>
</protein>
<dbReference type="InterPro" id="IPR009207">
    <property type="entry name" value="SET7_MeTrfase"/>
</dbReference>
<dbReference type="PROSITE" id="PS50280">
    <property type="entry name" value="SET"/>
    <property type="match status" value="1"/>
</dbReference>
<evidence type="ECO:0000313" key="2">
    <source>
        <dbReference type="EMBL" id="NEZ54470.1"/>
    </source>
</evidence>
<dbReference type="SMART" id="SM00317">
    <property type="entry name" value="SET"/>
    <property type="match status" value="1"/>
</dbReference>
<dbReference type="EMBL" id="QXHD01000003">
    <property type="protein sequence ID" value="NEZ54470.1"/>
    <property type="molecule type" value="Genomic_DNA"/>
</dbReference>
<dbReference type="GO" id="GO:0062122">
    <property type="term" value="F:histone H3K37 methyltransferase activity"/>
    <property type="evidence" value="ECO:0007669"/>
    <property type="project" value="InterPro"/>
</dbReference>
<proteinExistence type="predicted"/>
<organism evidence="2 3">
    <name type="scientific">Adonisia turfae CCMR0081</name>
    <dbReference type="NCBI Taxonomy" id="2292702"/>
    <lineage>
        <taxon>Bacteria</taxon>
        <taxon>Bacillati</taxon>
        <taxon>Cyanobacteriota</taxon>
        <taxon>Adonisia</taxon>
        <taxon>Adonisia turfae</taxon>
    </lineage>
</organism>
<dbReference type="PIRSF" id="PIRSF022536">
    <property type="entry name" value="A612L_SET"/>
    <property type="match status" value="1"/>
</dbReference>